<reference evidence="3" key="1">
    <citation type="journal article" date="2019" name="Int. J. Syst. Evol. Microbiol.">
        <title>The Global Catalogue of Microorganisms (GCM) 10K type strain sequencing project: providing services to taxonomists for standard genome sequencing and annotation.</title>
        <authorList>
            <consortium name="The Broad Institute Genomics Platform"/>
            <consortium name="The Broad Institute Genome Sequencing Center for Infectious Disease"/>
            <person name="Wu L."/>
            <person name="Ma J."/>
        </authorList>
    </citation>
    <scope>NUCLEOTIDE SEQUENCE [LARGE SCALE GENOMIC DNA]</scope>
    <source>
        <strain evidence="3">CGMCC 4.7177</strain>
    </source>
</reference>
<sequence length="549" mass="59476">METRTRYDEMAYGPIGREVLESQPYTEADPIGVHAAMLALFSAALSGHVVQSGDRPIVVWTALVGRSGEGCKGTALEAAEHILYGLSDFLGKNRRGGISSGPSLINTLYEQYEKSLTLEDGPDGRIIVIEEEWVNQLKRTNRCPTFSGNFRTAWDGKAIRNTTKGKKGESDEQCVEKPLLGFHSHIQPGAWARYISDTEALGGSYNRILPVLVKMSKVLPSPEPGQQRPIFDYEPGMALKQAYDWARKEKRVMTLGVPARKRFDEIRAQFLVETAKLPEVLASFIERSAEQVWRVAAVLTAANKKTVIPLDAIEAAHAFVNYSVQSVTQLNNDTVSSTAHTPKALDDLIRRHLLKLDGEATRSQLYRALGSGRFTAEQIETEAVAMADVEVFDTPRKPGRAGAQARIFRLIVPEETATPIPAQTREPESVRTAEDAEALLNAYAEWLGKPGNGGKSVSDFLTSSQGPAKSRVGTVPAKRSASPRKATAEASKSAAGHTRPTSTRARGTAAKKAAAGQAKTPARTPVSAGAVKKAPAANPPAGLWEEETQ</sequence>
<dbReference type="RefSeq" id="WP_381173718.1">
    <property type="nucleotide sequence ID" value="NZ_JBHSFK010000012.1"/>
</dbReference>
<evidence type="ECO:0000256" key="1">
    <source>
        <dbReference type="SAM" id="MobiDB-lite"/>
    </source>
</evidence>
<accession>A0ABV9AQT9</accession>
<dbReference type="EMBL" id="JBHSFK010000012">
    <property type="protein sequence ID" value="MFC4501767.1"/>
    <property type="molecule type" value="Genomic_DNA"/>
</dbReference>
<keyword evidence="3" id="KW-1185">Reference proteome</keyword>
<proteinExistence type="predicted"/>
<gene>
    <name evidence="2" type="ORF">ACFPIH_19905</name>
</gene>
<evidence type="ECO:0000313" key="3">
    <source>
        <dbReference type="Proteomes" id="UP001595839"/>
    </source>
</evidence>
<evidence type="ECO:0000313" key="2">
    <source>
        <dbReference type="EMBL" id="MFC4501767.1"/>
    </source>
</evidence>
<dbReference type="Proteomes" id="UP001595839">
    <property type="component" value="Unassembled WGS sequence"/>
</dbReference>
<organism evidence="2 3">
    <name type="scientific">Streptomyces vulcanius</name>
    <dbReference type="NCBI Taxonomy" id="1441876"/>
    <lineage>
        <taxon>Bacteria</taxon>
        <taxon>Bacillati</taxon>
        <taxon>Actinomycetota</taxon>
        <taxon>Actinomycetes</taxon>
        <taxon>Kitasatosporales</taxon>
        <taxon>Streptomycetaceae</taxon>
        <taxon>Streptomyces</taxon>
    </lineage>
</organism>
<feature type="compositionally biased region" description="Low complexity" evidence="1">
    <location>
        <begin position="503"/>
        <end position="542"/>
    </location>
</feature>
<protein>
    <submittedName>
        <fullName evidence="2">DUF3987 domain-containing protein</fullName>
    </submittedName>
</protein>
<name>A0ABV9AQT9_9ACTN</name>
<feature type="region of interest" description="Disordered" evidence="1">
    <location>
        <begin position="457"/>
        <end position="549"/>
    </location>
</feature>
<comment type="caution">
    <text evidence="2">The sequence shown here is derived from an EMBL/GenBank/DDBJ whole genome shotgun (WGS) entry which is preliminary data.</text>
</comment>